<dbReference type="Proteomes" id="UP000729290">
    <property type="component" value="Unassembled WGS sequence"/>
</dbReference>
<dbReference type="Pfam" id="PF01156">
    <property type="entry name" value="IU_nuc_hydro"/>
    <property type="match status" value="1"/>
</dbReference>
<evidence type="ECO:0000259" key="3">
    <source>
        <dbReference type="Pfam" id="PF01156"/>
    </source>
</evidence>
<evidence type="ECO:0000313" key="4">
    <source>
        <dbReference type="EMBL" id="MBM6877550.1"/>
    </source>
</evidence>
<evidence type="ECO:0000256" key="2">
    <source>
        <dbReference type="ARBA" id="ARBA00023295"/>
    </source>
</evidence>
<dbReference type="RefSeq" id="WP_205133426.1">
    <property type="nucleotide sequence ID" value="NZ_JACSNT010000006.1"/>
</dbReference>
<sequence length="314" mass="34154">MKRIPVIIDCDPGVDDTAALLLAYQMPELDIRAVTTVAGNVGVDKTTNNAKKVRNVLGADFPIFRGAEKPMFRPLVTASEFHGADGFGGVEMPVPEVDISEEKAWDAIYRIAKECNGELVLIAVGPMTNVGIALAKYKELPKLLKKIVIMGGAAIGGNVTPAAEFNIYVDPEAADMMFCCGVPVHMCGLDVTMQAYATREELAHIGDLGTPQAKLFCDVLQNGLEKYLSWGKKGVALHDPAAVLYTVYPELFTAEEAGVRVETKGPLTLGKTVTDLYSDKQFDDHNAFVVTGVDREKFLDKVYTLMEKYGKTEE</sequence>
<name>A0ABS2G8N3_9FIRM</name>
<feature type="domain" description="Inosine/uridine-preferring nucleoside hydrolase" evidence="3">
    <location>
        <begin position="6"/>
        <end position="300"/>
    </location>
</feature>
<dbReference type="InterPro" id="IPR023186">
    <property type="entry name" value="IUNH"/>
</dbReference>
<reference evidence="4 5" key="1">
    <citation type="journal article" date="2021" name="Sci. Rep.">
        <title>The distribution of antibiotic resistance genes in chicken gut microbiota commensals.</title>
        <authorList>
            <person name="Juricova H."/>
            <person name="Matiasovicova J."/>
            <person name="Kubasova T."/>
            <person name="Cejkova D."/>
            <person name="Rychlik I."/>
        </authorList>
    </citation>
    <scope>NUCLEOTIDE SEQUENCE [LARGE SCALE GENOMIC DNA]</scope>
    <source>
        <strain evidence="4 5">An431b</strain>
    </source>
</reference>
<proteinExistence type="predicted"/>
<evidence type="ECO:0000313" key="5">
    <source>
        <dbReference type="Proteomes" id="UP000729290"/>
    </source>
</evidence>
<dbReference type="PANTHER" id="PTHR12304">
    <property type="entry name" value="INOSINE-URIDINE PREFERRING NUCLEOSIDE HYDROLASE"/>
    <property type="match status" value="1"/>
</dbReference>
<comment type="caution">
    <text evidence="4">The sequence shown here is derived from an EMBL/GenBank/DDBJ whole genome shotgun (WGS) entry which is preliminary data.</text>
</comment>
<dbReference type="CDD" id="cd02651">
    <property type="entry name" value="nuc_hydro_IU_UC_XIUA"/>
    <property type="match status" value="1"/>
</dbReference>
<gene>
    <name evidence="4" type="ORF">H9X83_05190</name>
</gene>
<keyword evidence="2" id="KW-0326">Glycosidase</keyword>
<dbReference type="PANTHER" id="PTHR12304:SF4">
    <property type="entry name" value="URIDINE NUCLEOSIDASE"/>
    <property type="match status" value="1"/>
</dbReference>
<dbReference type="EMBL" id="JACSNV010000005">
    <property type="protein sequence ID" value="MBM6877550.1"/>
    <property type="molecule type" value="Genomic_DNA"/>
</dbReference>
<dbReference type="GO" id="GO:0016787">
    <property type="term" value="F:hydrolase activity"/>
    <property type="evidence" value="ECO:0007669"/>
    <property type="project" value="UniProtKB-KW"/>
</dbReference>
<keyword evidence="5" id="KW-1185">Reference proteome</keyword>
<dbReference type="Gene3D" id="3.90.245.10">
    <property type="entry name" value="Ribonucleoside hydrolase-like"/>
    <property type="match status" value="1"/>
</dbReference>
<dbReference type="InterPro" id="IPR001910">
    <property type="entry name" value="Inosine/uridine_hydrolase_dom"/>
</dbReference>
<accession>A0ABS2G8N3</accession>
<dbReference type="InterPro" id="IPR036452">
    <property type="entry name" value="Ribo_hydro-like"/>
</dbReference>
<evidence type="ECO:0000256" key="1">
    <source>
        <dbReference type="ARBA" id="ARBA00022801"/>
    </source>
</evidence>
<dbReference type="SUPFAM" id="SSF53590">
    <property type="entry name" value="Nucleoside hydrolase"/>
    <property type="match status" value="1"/>
</dbReference>
<keyword evidence="1 4" id="KW-0378">Hydrolase</keyword>
<organism evidence="4 5">
    <name type="scientific">Anaerotignum lactatifermentans</name>
    <dbReference type="NCBI Taxonomy" id="160404"/>
    <lineage>
        <taxon>Bacteria</taxon>
        <taxon>Bacillati</taxon>
        <taxon>Bacillota</taxon>
        <taxon>Clostridia</taxon>
        <taxon>Lachnospirales</taxon>
        <taxon>Anaerotignaceae</taxon>
        <taxon>Anaerotignum</taxon>
    </lineage>
</organism>
<protein>
    <submittedName>
        <fullName evidence="4">Nucleoside hydrolase</fullName>
    </submittedName>
</protein>